<organism evidence="2 3">
    <name type="scientific">Candidatus Acidianus copahuensis</name>
    <dbReference type="NCBI Taxonomy" id="1160895"/>
    <lineage>
        <taxon>Archaea</taxon>
        <taxon>Thermoproteota</taxon>
        <taxon>Thermoprotei</taxon>
        <taxon>Sulfolobales</taxon>
        <taxon>Sulfolobaceae</taxon>
        <taxon>Acidianus</taxon>
    </lineage>
</organism>
<evidence type="ECO:0000313" key="3">
    <source>
        <dbReference type="Proteomes" id="UP000024332"/>
    </source>
</evidence>
<feature type="domain" description="Myo-inositol-1-phosphate synthase GAPDH-like" evidence="1">
    <location>
        <begin position="180"/>
        <end position="283"/>
    </location>
</feature>
<dbReference type="OrthoDB" id="80661at2157"/>
<sequence>MIRVAIIGVGNVASAFLQGLEMVKVGVKINGTLDLPISFHEIDVVAAFDVDKRKVGKKLSEAIFQKPNVVPRFFDVKSDVTVLRGPTLDSLDVHLSQIIDESEESAVDVVDVLKGENVDVVLNLLPVGSDKASLFYSEQSLESGSSFINVAPSPIVELMGDKYTERKIPLFGDDLLSQIGGTALHSGLIEFLQKRGVKVLRSYQVDIGGNTETYATLEENRKDLKKKIKSSFISGRSENAEIVAGTSDYVEFLGDRRVSYMVIEGEYGLGNIVRIDVSMKSLDGPNAVQPLLDLVRLSSIARIRNIGGPIPEICGTYFKNSKNRYSSIDEAKRNLMEWLKKVMIEPRSDT</sequence>
<dbReference type="AlphaFoldDB" id="A0A031LPQ6"/>
<dbReference type="PANTHER" id="PTHR43125">
    <property type="entry name" value="INOSITOL-3-PHOSPHATE SYNTHASE"/>
    <property type="match status" value="1"/>
</dbReference>
<dbReference type="InterPro" id="IPR036291">
    <property type="entry name" value="NAD(P)-bd_dom_sf"/>
</dbReference>
<gene>
    <name evidence="2" type="ORF">CM19_06400</name>
</gene>
<keyword evidence="3" id="KW-1185">Reference proteome</keyword>
<dbReference type="Gene3D" id="3.30.360.10">
    <property type="entry name" value="Dihydrodipicolinate Reductase, domain 2"/>
    <property type="match status" value="1"/>
</dbReference>
<dbReference type="RefSeq" id="WP_048099506.1">
    <property type="nucleotide sequence ID" value="NZ_JFZT01000039.1"/>
</dbReference>
<dbReference type="SUPFAM" id="SSF55347">
    <property type="entry name" value="Glyceraldehyde-3-phosphate dehydrogenase-like, C-terminal domain"/>
    <property type="match status" value="1"/>
</dbReference>
<dbReference type="PANTHER" id="PTHR43125:SF1">
    <property type="entry name" value="INOSITOL-3-PHOSPHATE SYNTHASE"/>
    <property type="match status" value="1"/>
</dbReference>
<evidence type="ECO:0000259" key="1">
    <source>
        <dbReference type="Pfam" id="PF01658"/>
    </source>
</evidence>
<dbReference type="Proteomes" id="UP000024332">
    <property type="component" value="Unassembled WGS sequence"/>
</dbReference>
<name>A0A031LPQ6_9CREN</name>
<dbReference type="Pfam" id="PF01658">
    <property type="entry name" value="Inos-1-P_synth"/>
    <property type="match status" value="1"/>
</dbReference>
<dbReference type="STRING" id="1160895.CM19_06400"/>
<proteinExistence type="predicted"/>
<dbReference type="InterPro" id="IPR013021">
    <property type="entry name" value="Myo-inos-1-P_Synthase_GAPDH"/>
</dbReference>
<comment type="caution">
    <text evidence="2">The sequence shown here is derived from an EMBL/GenBank/DDBJ whole genome shotgun (WGS) entry which is preliminary data.</text>
</comment>
<dbReference type="GO" id="GO:0004512">
    <property type="term" value="F:inositol-3-phosphate synthase activity"/>
    <property type="evidence" value="ECO:0007669"/>
    <property type="project" value="TreeGrafter"/>
</dbReference>
<evidence type="ECO:0000313" key="2">
    <source>
        <dbReference type="EMBL" id="EZQ06986.1"/>
    </source>
</evidence>
<dbReference type="EMBL" id="JFZT01000039">
    <property type="protein sequence ID" value="EZQ06986.1"/>
    <property type="molecule type" value="Genomic_DNA"/>
</dbReference>
<dbReference type="InterPro" id="IPR052199">
    <property type="entry name" value="MIPS"/>
</dbReference>
<accession>A0A031LPQ6</accession>
<reference evidence="2 3" key="1">
    <citation type="submission" date="2014-03" db="EMBL/GenBank/DDBJ databases">
        <title>Draft genome sequence of the novel thermoacidophilic archaea Acidianus copahuensis ALE1 strain, isolated from Copahue volcanic area in Neuquen Argentina.</title>
        <authorList>
            <person name="Urbieta M.S."/>
            <person name="Rascovan N."/>
            <person name="Castro C."/>
            <person name="Revale S."/>
            <person name="Giaveno M.A."/>
            <person name="Vazquez M.P."/>
            <person name="Donati E.R."/>
        </authorList>
    </citation>
    <scope>NUCLEOTIDE SEQUENCE [LARGE SCALE GENOMIC DNA]</scope>
    <source>
        <strain evidence="2 3">ALE1</strain>
    </source>
</reference>
<dbReference type="Gene3D" id="3.40.50.720">
    <property type="entry name" value="NAD(P)-binding Rossmann-like Domain"/>
    <property type="match status" value="1"/>
</dbReference>
<dbReference type="SUPFAM" id="SSF51735">
    <property type="entry name" value="NAD(P)-binding Rossmann-fold domains"/>
    <property type="match status" value="1"/>
</dbReference>
<dbReference type="GO" id="GO:0006021">
    <property type="term" value="P:inositol biosynthetic process"/>
    <property type="evidence" value="ECO:0007669"/>
    <property type="project" value="TreeGrafter"/>
</dbReference>
<protein>
    <submittedName>
        <fullName evidence="2">L-myo-inositol-1-phosphate synthase</fullName>
    </submittedName>
</protein>